<protein>
    <submittedName>
        <fullName evidence="5">RHS repeat protein</fullName>
    </submittedName>
</protein>
<dbReference type="EMBL" id="JAAEDH010000010">
    <property type="protein sequence ID" value="MBR0655529.1"/>
    <property type="molecule type" value="Genomic_DNA"/>
</dbReference>
<dbReference type="AlphaFoldDB" id="A0AAF1KLD8"/>
<proteinExistence type="predicted"/>
<evidence type="ECO:0000256" key="2">
    <source>
        <dbReference type="SAM" id="MobiDB-lite"/>
    </source>
</evidence>
<dbReference type="Pfam" id="PF20148">
    <property type="entry name" value="DUF6531"/>
    <property type="match status" value="1"/>
</dbReference>
<dbReference type="Gene3D" id="2.180.10.10">
    <property type="entry name" value="RHS repeat-associated core"/>
    <property type="match status" value="2"/>
</dbReference>
<accession>A0AAF1KLD8</accession>
<keyword evidence="6" id="KW-1185">Reference proteome</keyword>
<evidence type="ECO:0000313" key="6">
    <source>
        <dbReference type="Proteomes" id="UP001196068"/>
    </source>
</evidence>
<dbReference type="NCBIfam" id="TIGR01643">
    <property type="entry name" value="YD_repeat_2x"/>
    <property type="match status" value="5"/>
</dbReference>
<reference evidence="5" key="1">
    <citation type="submission" date="2020-01" db="EMBL/GenBank/DDBJ databases">
        <authorList>
            <person name="Rat A."/>
        </authorList>
    </citation>
    <scope>NUCLEOTIDE SEQUENCE</scope>
    <source>
        <strain evidence="5">LMG 28251</strain>
    </source>
</reference>
<feature type="domain" description="DUF6531" evidence="3">
    <location>
        <begin position="2"/>
        <end position="73"/>
    </location>
</feature>
<dbReference type="Pfam" id="PF25023">
    <property type="entry name" value="TEN_YD-shell"/>
    <property type="match status" value="1"/>
</dbReference>
<comment type="caution">
    <text evidence="5">The sequence shown here is derived from an EMBL/GenBank/DDBJ whole genome shotgun (WGS) entry which is preliminary data.</text>
</comment>
<dbReference type="InterPro" id="IPR050708">
    <property type="entry name" value="T6SS_VgrG/RHS"/>
</dbReference>
<reference evidence="5" key="2">
    <citation type="journal article" date="2021" name="Syst. Appl. Microbiol.">
        <title>Roseomonas hellenica sp. nov., isolated from roots of wild-growing Alkanna tinctoria.</title>
        <authorList>
            <person name="Rat A."/>
            <person name="Naranjo H.D."/>
            <person name="Lebbe L."/>
            <person name="Cnockaert M."/>
            <person name="Krigas N."/>
            <person name="Grigoriadou K."/>
            <person name="Maloupa E."/>
            <person name="Willems A."/>
        </authorList>
    </citation>
    <scope>NUCLEOTIDE SEQUENCE</scope>
    <source>
        <strain evidence="5">LMG 28251</strain>
    </source>
</reference>
<feature type="compositionally biased region" description="Basic and acidic residues" evidence="2">
    <location>
        <begin position="1108"/>
        <end position="1133"/>
    </location>
</feature>
<dbReference type="InterPro" id="IPR006530">
    <property type="entry name" value="YD"/>
</dbReference>
<dbReference type="Proteomes" id="UP001196068">
    <property type="component" value="Unassembled WGS sequence"/>
</dbReference>
<evidence type="ECO:0000313" key="5">
    <source>
        <dbReference type="EMBL" id="MBR0655529.1"/>
    </source>
</evidence>
<sequence>MPINLVTGAYFDVALDLHLAWDVPFHWRRYYDSRRAGEALPLGRGQTHSYDHRLVFDLDGLSYTTPSGTRHGFVLPTARQRVSTSAAARLERTGQATFRAKAAGEPEVEFEFGHPERPARLIRLFRGTAFQQLHYDNAGAMALLTYGDEPPLHVHQDGAGRILALEWAIGGESRRLWQGEYDARGNLVRVTDARANAELFAFDGANRMTRRTDHNGYRFAMQYDRLGRCVWSSGEGGVQAVRLRFQAGEKRTEVQRADGGLWNFHHSDHRITRIVDPYGGITQREYGPDGSLTAETGPEGETLRTVLDDESGFVGSPYGPPAGVCLPLGDPWFTAANALAYPRQPMGWDGYAAGRHLASITLPPRDAHRFWQTSLPQAALATLKFAGEDGAAIPATPSRMAPRPASPLADQVALPARPAMPMPKKRMAQAVPAGRVERDPLGLLIGHIRPDGARCRWQYDANGNVIRHVDHAGSEWRYDFASWNHLVRETSPLGHATQFTYGPTEQLVRAEDAGGTITAHAFDLKDRLVGRARDNGARDWFRYDLSTGLTELGGPDEAPRVTFLPGAHGRPLIVAPRGGAERQCAYDARGRLTDVAAEDGPKLAIAYDSVGHRVRDLQDGRGTERAYAGLQLAAIIVLERYVTRYATDPDRMRRTITDPSGGRHAVRQLETGVFLFERANGVKELVQYDWDGRCLAKARYHGTESYAVWARSYRYSPVGALLTATDTTAGARVFHYDAAHRLIAAHGPRGASQRFSHDAAGNLTAAPALREASFLRNRITGANGQRFTYTERDHIASEWSDGGITRYRYDAEDRLIACETPQGSVSFAYDALGRRQAKTSAEGRTEFVWDGERLAAEIAPGGALRVYVYADGDAMSPFAFVDYAHLGADPAAGVLRHVFTDQVACPVLVEDHGGRPLWRAEIAPYGETRISPGARITLNLRWPGHYYDAETELHYNRHRYYSPVLGRYIQVDPRDIEGGFNLYGYPARPLDTVDVDGLAPCAKKAMIKDDGKDAALTAAKKEAQEVADNLRKAMQKAVDNEEMHPLNAAGVTLATMVVLRNDGTYEVVVTGNVNPANMPKRVREQIPEGARIVGHGDDRPKPVGQNDDDWRFPRTKPNGEEDPTTHKHAEQRGLRAVDCDDDAKGVAFIAPTRPCCEGCSKAIQTPWKQKGEKGGGWGGDNDNVSAHGQQPGRHGDFW</sequence>
<evidence type="ECO:0000259" key="4">
    <source>
        <dbReference type="Pfam" id="PF25023"/>
    </source>
</evidence>
<dbReference type="InterPro" id="IPR056823">
    <property type="entry name" value="TEN-like_YD-shell"/>
</dbReference>
<feature type="region of interest" description="Disordered" evidence="2">
    <location>
        <begin position="1090"/>
        <end position="1133"/>
    </location>
</feature>
<organism evidence="5 6">
    <name type="scientific">Plastoroseomonas arctica</name>
    <dbReference type="NCBI Taxonomy" id="1509237"/>
    <lineage>
        <taxon>Bacteria</taxon>
        <taxon>Pseudomonadati</taxon>
        <taxon>Pseudomonadota</taxon>
        <taxon>Alphaproteobacteria</taxon>
        <taxon>Acetobacterales</taxon>
        <taxon>Acetobacteraceae</taxon>
        <taxon>Plastoroseomonas</taxon>
    </lineage>
</organism>
<dbReference type="InterPro" id="IPR022385">
    <property type="entry name" value="Rhs_assc_core"/>
</dbReference>
<feature type="domain" description="Teneurin-like YD-shell" evidence="4">
    <location>
        <begin position="734"/>
        <end position="972"/>
    </location>
</feature>
<dbReference type="PANTHER" id="PTHR32305:SF15">
    <property type="entry name" value="PROTEIN RHSA-RELATED"/>
    <property type="match status" value="1"/>
</dbReference>
<feature type="region of interest" description="Disordered" evidence="2">
    <location>
        <begin position="1167"/>
        <end position="1198"/>
    </location>
</feature>
<dbReference type="InterPro" id="IPR045351">
    <property type="entry name" value="DUF6531"/>
</dbReference>
<evidence type="ECO:0000259" key="3">
    <source>
        <dbReference type="Pfam" id="PF20148"/>
    </source>
</evidence>
<dbReference type="NCBIfam" id="TIGR03696">
    <property type="entry name" value="Rhs_assc_core"/>
    <property type="match status" value="1"/>
</dbReference>
<gene>
    <name evidence="5" type="ORF">GXW79_10590</name>
</gene>
<dbReference type="PANTHER" id="PTHR32305">
    <property type="match status" value="1"/>
</dbReference>
<dbReference type="RefSeq" id="WP_211874362.1">
    <property type="nucleotide sequence ID" value="NZ_JAAEDH010000010.1"/>
</dbReference>
<keyword evidence="1" id="KW-0677">Repeat</keyword>
<evidence type="ECO:0000256" key="1">
    <source>
        <dbReference type="ARBA" id="ARBA00022737"/>
    </source>
</evidence>
<name>A0AAF1KLD8_9PROT</name>